<sequence length="517" mass="59257">MNLNCFVLDTGILFPIPLGEKVSVEKYVLHRIVIYQYLQGVFLERKNNILKGLTNDVSKLDLWRVNVAEVVNISDDIVRKLRGDKMKANFLLSDYFSVSDPPPQRNIHIIIHRPPLTNWTCKDSVNWTIGLNNFISPVKVNFIGFISIAIIDLPRQNCRGGTSLIKKEQGAYTVEGILEQRRVILFQAPPYSGKSSLAQLLENYLVVNNSSELLRVIRVSLLWGSSLGKKYEYDTFCEVWKMIVGIEWYEWVGQCEKIPTVLIMDETQMIYKSMEKIDVSMKNTGNADEFWDIIKACLQGTNLNVIMFAAYGYGAKSAALSSPVHIPPDNSMGLTDIRFTDKELEEYVKTGVFVVDKGFLRFLAPLIERSFFQQHYGSETRASSTPGSLYEFIRRTFTIICEESDEILKYSLGTGAGEDKRLLEQTWQKEFYRAGTRALEEGLDMEGHSKRFWSTGEYKEIVEVANETAIIDIRSESKRVQKPKEGFVHVSYSDNYDSFMIECLDKEKIEIKFKKLI</sequence>
<dbReference type="InterPro" id="IPR027417">
    <property type="entry name" value="P-loop_NTPase"/>
</dbReference>
<keyword evidence="2" id="KW-1185">Reference proteome</keyword>
<dbReference type="Proteomes" id="UP000247702">
    <property type="component" value="Unassembled WGS sequence"/>
</dbReference>
<dbReference type="SUPFAM" id="SSF52540">
    <property type="entry name" value="P-loop containing nucleoside triphosphate hydrolases"/>
    <property type="match status" value="1"/>
</dbReference>
<dbReference type="EMBL" id="BEXD01003931">
    <property type="protein sequence ID" value="GBC04161.1"/>
    <property type="molecule type" value="Genomic_DNA"/>
</dbReference>
<evidence type="ECO:0000313" key="1">
    <source>
        <dbReference type="EMBL" id="GBC04161.1"/>
    </source>
</evidence>
<gene>
    <name evidence="1" type="ORF">RclHR1_05540014</name>
</gene>
<proteinExistence type="predicted"/>
<organism evidence="1 2">
    <name type="scientific">Rhizophagus clarus</name>
    <dbReference type="NCBI Taxonomy" id="94130"/>
    <lineage>
        <taxon>Eukaryota</taxon>
        <taxon>Fungi</taxon>
        <taxon>Fungi incertae sedis</taxon>
        <taxon>Mucoromycota</taxon>
        <taxon>Glomeromycotina</taxon>
        <taxon>Glomeromycetes</taxon>
        <taxon>Glomerales</taxon>
        <taxon>Glomeraceae</taxon>
        <taxon>Rhizophagus</taxon>
    </lineage>
</organism>
<dbReference type="AlphaFoldDB" id="A0A2Z6RPH0"/>
<dbReference type="STRING" id="94130.A0A2Z6RPH0"/>
<comment type="caution">
    <text evidence="1">The sequence shown here is derived from an EMBL/GenBank/DDBJ whole genome shotgun (WGS) entry which is preliminary data.</text>
</comment>
<evidence type="ECO:0000313" key="2">
    <source>
        <dbReference type="Proteomes" id="UP000247702"/>
    </source>
</evidence>
<evidence type="ECO:0008006" key="3">
    <source>
        <dbReference type="Google" id="ProtNLM"/>
    </source>
</evidence>
<name>A0A2Z6RPH0_9GLOM</name>
<accession>A0A2Z6RPH0</accession>
<protein>
    <recommendedName>
        <fullName evidence="3">Crinkler family protein</fullName>
    </recommendedName>
</protein>
<reference evidence="1 2" key="1">
    <citation type="submission" date="2017-11" db="EMBL/GenBank/DDBJ databases">
        <title>The genome of Rhizophagus clarus HR1 reveals common genetic basis of auxotrophy among arbuscular mycorrhizal fungi.</title>
        <authorList>
            <person name="Kobayashi Y."/>
        </authorList>
    </citation>
    <scope>NUCLEOTIDE SEQUENCE [LARGE SCALE GENOMIC DNA]</scope>
    <source>
        <strain evidence="1 2">HR1</strain>
    </source>
</reference>